<evidence type="ECO:0000259" key="6">
    <source>
        <dbReference type="Pfam" id="PF12256"/>
    </source>
</evidence>
<comment type="caution">
    <text evidence="7">The sequence shown here is derived from an EMBL/GenBank/DDBJ whole genome shotgun (WGS) entry which is preliminary data.</text>
</comment>
<dbReference type="PRINTS" id="PR01341">
    <property type="entry name" value="SALSPVBPROT"/>
</dbReference>
<reference evidence="7 8" key="1">
    <citation type="submission" date="2018-08" db="EMBL/GenBank/DDBJ databases">
        <title>Sequencing the genomes of 1000 actinobacteria strains.</title>
        <authorList>
            <person name="Klenk H.-P."/>
        </authorList>
    </citation>
    <scope>NUCLEOTIDE SEQUENCE [LARGE SCALE GENOMIC DNA]</scope>
    <source>
        <strain evidence="7 8">DSM 44099</strain>
    </source>
</reference>
<dbReference type="PANTHER" id="PTHR32305">
    <property type="match status" value="1"/>
</dbReference>
<dbReference type="GO" id="GO:0005737">
    <property type="term" value="C:cytoplasm"/>
    <property type="evidence" value="ECO:0007669"/>
    <property type="project" value="InterPro"/>
</dbReference>
<keyword evidence="3" id="KW-0843">Virulence</keyword>
<feature type="domain" description="Insecticide toxin TcdB middle/C-terminal" evidence="5">
    <location>
        <begin position="841"/>
        <end position="986"/>
    </location>
</feature>
<evidence type="ECO:0000313" key="8">
    <source>
        <dbReference type="Proteomes" id="UP000256913"/>
    </source>
</evidence>
<dbReference type="InterPro" id="IPR022045">
    <property type="entry name" value="TcdB_toxin_mid/N"/>
</dbReference>
<keyword evidence="2" id="KW-0964">Secreted</keyword>
<dbReference type="RefSeq" id="WP_116070457.1">
    <property type="nucleotide sequence ID" value="NZ_BONB01000002.1"/>
</dbReference>
<dbReference type="InterPro" id="IPR050708">
    <property type="entry name" value="T6SS_VgrG/RHS"/>
</dbReference>
<keyword evidence="8" id="KW-1185">Reference proteome</keyword>
<dbReference type="GO" id="GO:0005576">
    <property type="term" value="C:extracellular region"/>
    <property type="evidence" value="ECO:0007669"/>
    <property type="project" value="UniProtKB-SubCell"/>
</dbReference>
<feature type="region of interest" description="Disordered" evidence="4">
    <location>
        <begin position="2491"/>
        <end position="2530"/>
    </location>
</feature>
<accession>A0A3D9ZPR8</accession>
<evidence type="ECO:0000256" key="3">
    <source>
        <dbReference type="ARBA" id="ARBA00023026"/>
    </source>
</evidence>
<dbReference type="SUPFAM" id="SSF69318">
    <property type="entry name" value="Integrin alpha N-terminal domain"/>
    <property type="match status" value="1"/>
</dbReference>
<dbReference type="InterPro" id="IPR022044">
    <property type="entry name" value="TcdB_toxin_mid/C"/>
</dbReference>
<feature type="region of interest" description="Disordered" evidence="4">
    <location>
        <begin position="1"/>
        <end position="23"/>
    </location>
</feature>
<organism evidence="7 8">
    <name type="scientific">Asanoa ferruginea</name>
    <dbReference type="NCBI Taxonomy" id="53367"/>
    <lineage>
        <taxon>Bacteria</taxon>
        <taxon>Bacillati</taxon>
        <taxon>Actinomycetota</taxon>
        <taxon>Actinomycetes</taxon>
        <taxon>Micromonosporales</taxon>
        <taxon>Micromonosporaceae</taxon>
        <taxon>Asanoa</taxon>
    </lineage>
</organism>
<dbReference type="Pfam" id="PF12256">
    <property type="entry name" value="TcdB_toxin_midN"/>
    <property type="match status" value="1"/>
</dbReference>
<dbReference type="EMBL" id="QUMQ01000001">
    <property type="protein sequence ID" value="REF99261.1"/>
    <property type="molecule type" value="Genomic_DNA"/>
</dbReference>
<evidence type="ECO:0000256" key="4">
    <source>
        <dbReference type="SAM" id="MobiDB-lite"/>
    </source>
</evidence>
<feature type="compositionally biased region" description="Pro residues" evidence="4">
    <location>
        <begin position="7"/>
        <end position="19"/>
    </location>
</feature>
<evidence type="ECO:0000256" key="1">
    <source>
        <dbReference type="ARBA" id="ARBA00004613"/>
    </source>
</evidence>
<feature type="compositionally biased region" description="Basic and acidic residues" evidence="4">
    <location>
        <begin position="2504"/>
        <end position="2521"/>
    </location>
</feature>
<dbReference type="Pfam" id="PF12255">
    <property type="entry name" value="TcdB_toxin_midC"/>
    <property type="match status" value="1"/>
</dbReference>
<feature type="domain" description="Insecticide toxin TcdB middle/N-terminal" evidence="6">
    <location>
        <begin position="628"/>
        <end position="798"/>
    </location>
</feature>
<dbReference type="Proteomes" id="UP000256913">
    <property type="component" value="Unassembled WGS sequence"/>
</dbReference>
<evidence type="ECO:0000256" key="2">
    <source>
        <dbReference type="ARBA" id="ARBA00022525"/>
    </source>
</evidence>
<dbReference type="Gene3D" id="2.180.10.10">
    <property type="entry name" value="RHS repeat-associated core"/>
    <property type="match status" value="1"/>
</dbReference>
<name>A0A3D9ZPR8_9ACTN</name>
<comment type="subcellular location">
    <subcellularLocation>
        <location evidence="1">Secreted</location>
    </subcellularLocation>
</comment>
<feature type="compositionally biased region" description="Pro residues" evidence="4">
    <location>
        <begin position="2468"/>
        <end position="2482"/>
    </location>
</feature>
<dbReference type="OrthoDB" id="9765204at2"/>
<dbReference type="InterPro" id="IPR022385">
    <property type="entry name" value="Rhs_assc_core"/>
</dbReference>
<evidence type="ECO:0000259" key="5">
    <source>
        <dbReference type="Pfam" id="PF12255"/>
    </source>
</evidence>
<dbReference type="PANTHER" id="PTHR32305:SF15">
    <property type="entry name" value="PROTEIN RHSA-RELATED"/>
    <property type="match status" value="1"/>
</dbReference>
<dbReference type="InterPro" id="IPR028994">
    <property type="entry name" value="Integrin_alpha_N"/>
</dbReference>
<gene>
    <name evidence="7" type="ORF">DFJ67_5295</name>
</gene>
<dbReference type="InterPro" id="IPR003284">
    <property type="entry name" value="Sal_SpvB"/>
</dbReference>
<sequence>MVTAPDATPPAKPAAPVPGLPKGGGAIRGLGEKFAANPVSGTGSVTVPIACSPARAGIEPHLTLAYDSGGGNGPFGLGWAVSLPAVTRKTDKGIPRYDESDVFLLSDAEDLVPELDSAGERVELPAPGYRIHRYRPRIEGLFARVERWTGTTDGDVHWRTVTRDNITSRYGVDSGSRIADPADPARVFSWLISDTWDDKGNLLEYGYRAEDSAGVAVTAAHESGRTPLGRGANRYPKRVRYGNRLPRHIEGDRDWMFEVVFDYGDHHPTTPAPAADRSWPARSDPFSTYRPGFEVRTYRLCQRILMFHHFPTAPEVGAGCLVHSVDLTYRADPLATVLARVTSTGHRRTDGGGYRSRSLPPLDLSYSPADLHDTVAEIEPASLPADEHQWVDLDGAGLPGLLTTTGGAWWFAENLGGGRFGPAEPVPALASAPPQAQPHLLDLAGDGRVDVVSLGGPTPGFAESEPGEQRRWSRFHPFDSVPTVDWNDPDLRFVDLDGDGLAEAVVGENAAFTWYPSRGEAGFGPGRREVLAADGPRIVFADPTESIHLADMSGDGLSDLVRVRPGEVCYWPNLGHGRFGDRVVLDGGHLVAGPEALDQRRVRLSDVDGVGPADLVYLADDGVRIYRNQSGNALAPPVTVTALPPATDPAQVSVVDLFGTGTSCLVWTSPLPGDQRRALRYVDLLGGQKPFLLTGTANNLGVETTMRYAPSTRFYLDDRAAGRPWATRLPMPVHVVDRVETIERISGNRFVSEYAYHHGYFDGEEREFRGFAMVEQWDTERFGTDLPPVLTRTWFHTGSPEPLPVALAGMLLAESTLPDTHWHRDGTRTPHRLTGDEAREACRALKGTPLRQEVYALDGTAEADRPYLITEANATVELLQPRLGNLHAVFLRHPRETVTLHYERALYPVEVAGEVRLLGDPRISHELVLAVDPYGNLESTVAVGYGRRYPDADIDPELPTATVAALRAAQTRSHVVVTDNRYTEAVDLPDAYRAPLPCEARQYELVGVAKPATTLFRFADLAAAADGAQDLPFEAVGADGTVTPPGPGPHRRLIGHDRVRYRADDLSGPLPLGHSGALALPYDRYRLVLTPGLVDACFRDAAGQPLLADPGAVLDEGGYLPGTDIAPTDPPGHWWAAEGRLFYSPNPGDNAATELARARAHFFVPVRFADPFGNPTVVRYDADDLLLLESRDPVGNVVTADNDYRVLRAALVTDPNGNRTATAYDLLGMVAGTAVLGKPGELSGDSLDGFEPDPDDAAVLAHLADPLAEPHPLLRDATSRFVYDLFAYVRDSAPAAVATISRETHVGDLPPGATGALTHGFGYTDGLGREIQLKRRAADHDGGPRWTASGTTVFNNKGQPVRRYEPFFSTTHRFEPGVLAGVSQVLGYDPLGRVVATLHPDARYDKTVFDPWRQVAWDTNDTVLLDPRTDTDVAGSLAPHLAAEPPGWQTWHATRIGGALGPAERAAAERAAAHAGTPTTAYADALARGFLVVAHNRVDAVDVRYPTLASLDVEGNQRALTDPAGRVVLRQSSDVTGNRIRESTMDAGTFWTLGTATGQALRGWDSRDHEFRTRYDALRRPVEVGLVTGGGAEKLLSRTVYGESLPDPAAANHRGRQYRVCDPAGEVTTEAYDRRGNPLRSVRRLAVDYRAEPDWHGSVPLEPTGYPRAVTLDALARPTTVTSPDGTVLRPEYDEGGGLARLTGNLRGAAQTTVFVAGLRRDAHGRREWISFGNGVETTLRFDPLSHRLAEVVSTRTGAADCQHLRYTYDPVGNVTQVADDAQQTVFFNNRLVDPVADYTYDAAYRLVEASGREHLGQAGATPPPPGPGDGWAGLPHPGDGDAMGRYVERYDYDAVGNILVLAHTGTAGGWRRAYAYAEASGLDAAVNGNRLSTVTVAGTAETFRYDGEAGRHGHMTALPHLPAVSWNSREHMAAVTRQVVATGTPETTYYVYDGAGERVRKVTDRAAAPGQEPTRSRERVYIGGCEVYREFGGDGTTVTLERETVHVVADQRRIALVETRTVGTDLAPQRLLRYQLDNHLGSACVELDDIGRIVSYEEYFPFGGTSYHAVRSSTETPKRYRYTGKELDEESGLYCYGARHYAAWLGRWVSPDPAGVGDGTNLYAYVQNRPIVANDPDGRWINILIGAAIGLVVGGGIEATRQLITEGRITSWGRIGAAAAGGAVGGAIAGATFGASLAVQAGAAAVGAAAGGIVTRAINGEPTTAYDVARDAAVGLALFGVFKGAGSIIARGRGGGAGGGGAGNGGAGAGGSAGGAEGAAGAAGRGVVGGKPSGGGSSSAAAGDSAAAAGDSAAGAGETVGGRAAGAADDAAGARPAAQVPIQTLTPGTAKEMFAQIREIINKLPPGERGRHLESFIEQVKKVNEGWNAVFQQTKGGGRLWSGDQQNFLYASAKGEVFQSRAFTPELYIAAIEDNVAAIRELVKRLGGSVWTDVSAAAPPAAAAPAAPAPPPAAVEAPAPPAGRGFRLFPQIFGGSGGSQSGGKRDSDAGRSDGGKRERAPSGFTIFEF</sequence>
<evidence type="ECO:0000313" key="7">
    <source>
        <dbReference type="EMBL" id="REF99261.1"/>
    </source>
</evidence>
<proteinExistence type="predicted"/>
<feature type="region of interest" description="Disordered" evidence="4">
    <location>
        <begin position="2463"/>
        <end position="2482"/>
    </location>
</feature>
<dbReference type="NCBIfam" id="TIGR03696">
    <property type="entry name" value="Rhs_assc_core"/>
    <property type="match status" value="1"/>
</dbReference>
<protein>
    <submittedName>
        <fullName evidence="7">RHS repeat-associated protein</fullName>
    </submittedName>
</protein>
<feature type="region of interest" description="Disordered" evidence="4">
    <location>
        <begin position="1816"/>
        <end position="1838"/>
    </location>
</feature>
<dbReference type="Pfam" id="PF03534">
    <property type="entry name" value="SpvB"/>
    <property type="match status" value="1"/>
</dbReference>